<proteinExistence type="predicted"/>
<dbReference type="Proteomes" id="UP000027980">
    <property type="component" value="Chromosome"/>
</dbReference>
<dbReference type="KEGG" id="tap:GZ22_05305"/>
<evidence type="ECO:0000259" key="3">
    <source>
        <dbReference type="PROSITE" id="PS51677"/>
    </source>
</evidence>
<dbReference type="OrthoDB" id="9778320at2"/>
<evidence type="ECO:0000313" key="4">
    <source>
        <dbReference type="EMBL" id="AIF66105.1"/>
    </source>
</evidence>
<evidence type="ECO:0000313" key="5">
    <source>
        <dbReference type="Proteomes" id="UP000027980"/>
    </source>
</evidence>
<dbReference type="EMBL" id="CP008876">
    <property type="protein sequence ID" value="AIF66105.1"/>
    <property type="molecule type" value="Genomic_DNA"/>
</dbReference>
<keyword evidence="2" id="KW-0732">Signal</keyword>
<dbReference type="PROSITE" id="PS51677">
    <property type="entry name" value="NODB"/>
    <property type="match status" value="1"/>
</dbReference>
<feature type="domain" description="NodB homology" evidence="3">
    <location>
        <begin position="113"/>
        <end position="291"/>
    </location>
</feature>
<sequence>MRRILLILLGVIILGLITFRAIHLFEADVAEETKIDHALNQDGCLGLNYHRVRRPTIFNKTVSFFTRSDELTRYSVYTNDFEAQLQKLKSMDVTFVTPEDIDRYQKKGSFPDRCVWINFDDIDRTVYENAFPILEKEKVSFTLYVIAGHVGEKDFQNLQMATWPQIQKMVDSGLATIGSHTYDMHRLEADKPLFLNDNNLDAFAKDLEKSKTAIEKHLDIDPITFAYPYGNTNDKVAQVVKDAGFEQAAILAPQSITVKDDAYYLNRIVTNPETFESIILPYLEEQKKDEA</sequence>
<dbReference type="GO" id="GO:0016810">
    <property type="term" value="F:hydrolase activity, acting on carbon-nitrogen (but not peptide) bonds"/>
    <property type="evidence" value="ECO:0007669"/>
    <property type="project" value="InterPro"/>
</dbReference>
<comment type="subcellular location">
    <subcellularLocation>
        <location evidence="1">Secreted</location>
    </subcellularLocation>
</comment>
<dbReference type="RefSeq" id="WP_038559440.1">
    <property type="nucleotide sequence ID" value="NZ_CP008876.1"/>
</dbReference>
<reference evidence="4 5" key="1">
    <citation type="submission" date="2014-07" db="EMBL/GenBank/DDBJ databases">
        <title>Complete genome sequence of a moderately halophilic bacterium Terribacillus aidingensis MP602, isolated from Cryptomeria fortunei in Tianmu mountain in China.</title>
        <authorList>
            <person name="Wang Y."/>
            <person name="Lu P."/>
            <person name="Zhang L."/>
        </authorList>
    </citation>
    <scope>NUCLEOTIDE SEQUENCE [LARGE SCALE GENOMIC DNA]</scope>
    <source>
        <strain evidence="4 5">MP602</strain>
    </source>
</reference>
<dbReference type="InterPro" id="IPR011330">
    <property type="entry name" value="Glyco_hydro/deAcase_b/a-brl"/>
</dbReference>
<dbReference type="PANTHER" id="PTHR34216:SF3">
    <property type="entry name" value="POLY-BETA-1,6-N-ACETYL-D-GLUCOSAMINE N-DEACETYLASE"/>
    <property type="match status" value="1"/>
</dbReference>
<dbReference type="AlphaFoldDB" id="A0A075LHH8"/>
<dbReference type="Gene3D" id="3.20.20.370">
    <property type="entry name" value="Glycoside hydrolase/deacetylase"/>
    <property type="match status" value="1"/>
</dbReference>
<dbReference type="GO" id="GO:0005975">
    <property type="term" value="P:carbohydrate metabolic process"/>
    <property type="evidence" value="ECO:0007669"/>
    <property type="project" value="InterPro"/>
</dbReference>
<dbReference type="SUPFAM" id="SSF88713">
    <property type="entry name" value="Glycoside hydrolase/deacetylase"/>
    <property type="match status" value="1"/>
</dbReference>
<organism evidence="4 5">
    <name type="scientific">Terribacillus saccharophilus</name>
    <dbReference type="NCBI Taxonomy" id="361277"/>
    <lineage>
        <taxon>Bacteria</taxon>
        <taxon>Bacillati</taxon>
        <taxon>Bacillota</taxon>
        <taxon>Bacilli</taxon>
        <taxon>Bacillales</taxon>
        <taxon>Bacillaceae</taxon>
        <taxon>Terribacillus</taxon>
    </lineage>
</organism>
<protein>
    <submittedName>
        <fullName evidence="4">Polysaccharide deacetylase</fullName>
    </submittedName>
</protein>
<evidence type="ECO:0000256" key="1">
    <source>
        <dbReference type="ARBA" id="ARBA00004613"/>
    </source>
</evidence>
<gene>
    <name evidence="4" type="ORF">GZ22_05305</name>
</gene>
<name>A0A075LHH8_9BACI</name>
<dbReference type="PANTHER" id="PTHR34216">
    <property type="match status" value="1"/>
</dbReference>
<evidence type="ECO:0000256" key="2">
    <source>
        <dbReference type="ARBA" id="ARBA00022729"/>
    </source>
</evidence>
<accession>A0A075LHH8</accession>
<dbReference type="HOGENOM" id="CLU_030024_3_2_9"/>
<dbReference type="GO" id="GO:0005576">
    <property type="term" value="C:extracellular region"/>
    <property type="evidence" value="ECO:0007669"/>
    <property type="project" value="UniProtKB-SubCell"/>
</dbReference>
<dbReference type="GeneID" id="34221559"/>
<dbReference type="InterPro" id="IPR051398">
    <property type="entry name" value="Polysacch_Deacetylase"/>
</dbReference>
<dbReference type="Pfam" id="PF01522">
    <property type="entry name" value="Polysacc_deac_1"/>
    <property type="match status" value="1"/>
</dbReference>
<dbReference type="InterPro" id="IPR002509">
    <property type="entry name" value="NODB_dom"/>
</dbReference>